<reference evidence="8" key="1">
    <citation type="submission" date="2018-05" db="EMBL/GenBank/DDBJ databases">
        <authorList>
            <person name="Lanie J.A."/>
            <person name="Ng W.-L."/>
            <person name="Kazmierczak K.M."/>
            <person name="Andrzejewski T.M."/>
            <person name="Davidsen T.M."/>
            <person name="Wayne K.J."/>
            <person name="Tettelin H."/>
            <person name="Glass J.I."/>
            <person name="Rusch D."/>
            <person name="Podicherti R."/>
            <person name="Tsui H.-C.T."/>
            <person name="Winkler M.E."/>
        </authorList>
    </citation>
    <scope>NUCLEOTIDE SEQUENCE</scope>
</reference>
<feature type="transmembrane region" description="Helical" evidence="6">
    <location>
        <begin position="44"/>
        <end position="71"/>
    </location>
</feature>
<evidence type="ECO:0000256" key="2">
    <source>
        <dbReference type="ARBA" id="ARBA00007866"/>
    </source>
</evidence>
<dbReference type="SUPFAM" id="SSF81464">
    <property type="entry name" value="Cytochrome c oxidase subunit II-like, transmembrane region"/>
    <property type="match status" value="1"/>
</dbReference>
<dbReference type="GO" id="GO:0016020">
    <property type="term" value="C:membrane"/>
    <property type="evidence" value="ECO:0007669"/>
    <property type="project" value="UniProtKB-SubCell"/>
</dbReference>
<evidence type="ECO:0000256" key="6">
    <source>
        <dbReference type="SAM" id="Phobius"/>
    </source>
</evidence>
<dbReference type="InterPro" id="IPR036257">
    <property type="entry name" value="Cyt_c_oxidase_su2_TM_sf"/>
</dbReference>
<keyword evidence="3 6" id="KW-0812">Transmembrane</keyword>
<feature type="non-terminal residue" evidence="8">
    <location>
        <position position="126"/>
    </location>
</feature>
<dbReference type="GO" id="GO:0042773">
    <property type="term" value="P:ATP synthesis coupled electron transport"/>
    <property type="evidence" value="ECO:0007669"/>
    <property type="project" value="TreeGrafter"/>
</dbReference>
<dbReference type="Pfam" id="PF02790">
    <property type="entry name" value="COX2_TM"/>
    <property type="match status" value="1"/>
</dbReference>
<comment type="similarity">
    <text evidence="2">Belongs to the cytochrome c oxidase subunit 2 family.</text>
</comment>
<dbReference type="GO" id="GO:0004129">
    <property type="term" value="F:cytochrome-c oxidase activity"/>
    <property type="evidence" value="ECO:0007669"/>
    <property type="project" value="InterPro"/>
</dbReference>
<sequence>MKLFFLIITGLCALTSLAFAKAGLSENWQLNFQDPATDLMSDIISFHSYILMPIITGISILVLLLLLIVAFRFNSSRNPTASTTTHNTLVEVLWTVIPVILLITIAIPSFRLLYVSETIPKADLTI</sequence>
<dbReference type="EMBL" id="UINC01031895">
    <property type="protein sequence ID" value="SVB18657.1"/>
    <property type="molecule type" value="Genomic_DNA"/>
</dbReference>
<name>A0A382BZN8_9ZZZZ</name>
<dbReference type="PROSITE" id="PS50999">
    <property type="entry name" value="COX2_TM"/>
    <property type="match status" value="1"/>
</dbReference>
<evidence type="ECO:0000313" key="8">
    <source>
        <dbReference type="EMBL" id="SVB18657.1"/>
    </source>
</evidence>
<accession>A0A382BZN8</accession>
<gene>
    <name evidence="8" type="ORF">METZ01_LOCUS171511</name>
</gene>
<protein>
    <recommendedName>
        <fullName evidence="7">Cytochrome oxidase subunit II transmembrane region profile domain-containing protein</fullName>
    </recommendedName>
</protein>
<dbReference type="PANTHER" id="PTHR22888:SF9">
    <property type="entry name" value="CYTOCHROME C OXIDASE SUBUNIT 2"/>
    <property type="match status" value="1"/>
</dbReference>
<evidence type="ECO:0000256" key="4">
    <source>
        <dbReference type="ARBA" id="ARBA00022989"/>
    </source>
</evidence>
<evidence type="ECO:0000256" key="3">
    <source>
        <dbReference type="ARBA" id="ARBA00022692"/>
    </source>
</evidence>
<feature type="transmembrane region" description="Helical" evidence="6">
    <location>
        <begin position="92"/>
        <end position="114"/>
    </location>
</feature>
<comment type="subcellular location">
    <subcellularLocation>
        <location evidence="1">Membrane</location>
        <topology evidence="1">Multi-pass membrane protein</topology>
    </subcellularLocation>
</comment>
<dbReference type="InterPro" id="IPR011759">
    <property type="entry name" value="Cyt_c_oxidase_su2_TM_dom"/>
</dbReference>
<organism evidence="8">
    <name type="scientific">marine metagenome</name>
    <dbReference type="NCBI Taxonomy" id="408172"/>
    <lineage>
        <taxon>unclassified sequences</taxon>
        <taxon>metagenomes</taxon>
        <taxon>ecological metagenomes</taxon>
    </lineage>
</organism>
<dbReference type="PANTHER" id="PTHR22888">
    <property type="entry name" value="CYTOCHROME C OXIDASE, SUBUNIT II"/>
    <property type="match status" value="1"/>
</dbReference>
<dbReference type="AlphaFoldDB" id="A0A382BZN8"/>
<evidence type="ECO:0000256" key="1">
    <source>
        <dbReference type="ARBA" id="ARBA00004141"/>
    </source>
</evidence>
<keyword evidence="4 6" id="KW-1133">Transmembrane helix</keyword>
<evidence type="ECO:0000259" key="7">
    <source>
        <dbReference type="PROSITE" id="PS50999"/>
    </source>
</evidence>
<dbReference type="PRINTS" id="PR01166">
    <property type="entry name" value="CYCOXIDASEII"/>
</dbReference>
<dbReference type="InterPro" id="IPR045187">
    <property type="entry name" value="CcO_II"/>
</dbReference>
<proteinExistence type="inferred from homology"/>
<dbReference type="Gene3D" id="1.10.287.90">
    <property type="match status" value="1"/>
</dbReference>
<feature type="domain" description="Cytochrome oxidase subunit II transmembrane region profile" evidence="7">
    <location>
        <begin position="24"/>
        <end position="120"/>
    </location>
</feature>
<evidence type="ECO:0000256" key="5">
    <source>
        <dbReference type="ARBA" id="ARBA00023136"/>
    </source>
</evidence>
<keyword evidence="5 6" id="KW-0472">Membrane</keyword>